<sequence length="136" mass="14615">MTTVPVLEPLPSQPLARLRLAPHSTLPRRIDGAWWPHSRDLLVELPLLIGALPRTWGQITGVTVNTAMWAASPGRMLVANHVVRLSRSSGSHGRHTVCLVSPGRGRWDLLVVPPEVDAADAEPLMAAAAAGVRPSH</sequence>
<accession>A0A7T7I769</accession>
<dbReference type="RefSeq" id="WP_200397193.1">
    <property type="nucleotide sequence ID" value="NZ_CP066831.1"/>
</dbReference>
<dbReference type="Proteomes" id="UP000595636">
    <property type="component" value="Chromosome"/>
</dbReference>
<dbReference type="KEGG" id="slf:JEQ17_24340"/>
<reference evidence="1 2" key="1">
    <citation type="submission" date="2020-12" db="EMBL/GenBank/DDBJ databases">
        <title>A novel species.</title>
        <authorList>
            <person name="Li K."/>
        </authorList>
    </citation>
    <scope>NUCLEOTIDE SEQUENCE [LARGE SCALE GENOMIC DNA]</scope>
    <source>
        <strain evidence="1 2">ZYC-3</strain>
    </source>
</reference>
<dbReference type="EMBL" id="CP066831">
    <property type="protein sequence ID" value="QQM42256.1"/>
    <property type="molecule type" value="Genomic_DNA"/>
</dbReference>
<protein>
    <submittedName>
        <fullName evidence="1">Uncharacterized protein</fullName>
    </submittedName>
</protein>
<gene>
    <name evidence="1" type="ORF">JEQ17_24340</name>
</gene>
<dbReference type="AlphaFoldDB" id="A0A7T7I769"/>
<name>A0A7T7I769_9ACTN</name>
<proteinExistence type="predicted"/>
<evidence type="ECO:0000313" key="2">
    <source>
        <dbReference type="Proteomes" id="UP000595636"/>
    </source>
</evidence>
<dbReference type="InterPro" id="IPR046036">
    <property type="entry name" value="DUF5994"/>
</dbReference>
<evidence type="ECO:0000313" key="1">
    <source>
        <dbReference type="EMBL" id="QQM42256.1"/>
    </source>
</evidence>
<organism evidence="1 2">
    <name type="scientific">Streptomyces liliifuscus</name>
    <dbReference type="NCBI Taxonomy" id="2797636"/>
    <lineage>
        <taxon>Bacteria</taxon>
        <taxon>Bacillati</taxon>
        <taxon>Actinomycetota</taxon>
        <taxon>Actinomycetes</taxon>
        <taxon>Kitasatosporales</taxon>
        <taxon>Streptomycetaceae</taxon>
        <taxon>Streptomyces</taxon>
    </lineage>
</organism>
<keyword evidence="2" id="KW-1185">Reference proteome</keyword>
<dbReference type="Pfam" id="PF19457">
    <property type="entry name" value="DUF5994"/>
    <property type="match status" value="1"/>
</dbReference>